<comment type="caution">
    <text evidence="2">The sequence shown here is derived from an EMBL/GenBank/DDBJ whole genome shotgun (WGS) entry which is preliminary data.</text>
</comment>
<dbReference type="Proteomes" id="UP000585050">
    <property type="component" value="Unassembled WGS sequence"/>
</dbReference>
<proteinExistence type="predicted"/>
<sequence length="203" mass="23526">MKSYVLSFALAFCFQLTTVFGQSVAEDVSSYVNQLNQISTLTTVQKQEISTLRTKYEKDLLALGSADLDKKNQLLILFLQKRENVLEREQRVAINAKEITEKETEELKSILSLDNNQFNVIHTDFSNFNTLLMNAKQAYAINSQEYLEVSTMIADRKFETINANCTVQQQNHFKAHKDIYRKSISSFMTKYIYYNQDTKLVSR</sequence>
<feature type="chain" id="PRO_5031079053" evidence="1">
    <location>
        <begin position="26"/>
        <end position="203"/>
    </location>
</feature>
<accession>A0A7X8SKN8</accession>
<reference evidence="2 3" key="1">
    <citation type="submission" date="2020-04" db="EMBL/GenBank/DDBJ databases">
        <title>Flammeovirga sp. SR4, a novel species isolated from seawater.</title>
        <authorList>
            <person name="Wang X."/>
        </authorList>
    </citation>
    <scope>NUCLEOTIDE SEQUENCE [LARGE SCALE GENOMIC DNA]</scope>
    <source>
        <strain evidence="2 3">SR4</strain>
    </source>
</reference>
<keyword evidence="3" id="KW-1185">Reference proteome</keyword>
<keyword evidence="1" id="KW-0732">Signal</keyword>
<name>A0A7X8SKN8_9BACT</name>
<protein>
    <submittedName>
        <fullName evidence="2">Uncharacterized protein</fullName>
    </submittedName>
</protein>
<feature type="signal peptide" evidence="1">
    <location>
        <begin position="1"/>
        <end position="25"/>
    </location>
</feature>
<dbReference type="AlphaFoldDB" id="A0A7X8SKN8"/>
<gene>
    <name evidence="2" type="ORF">HGP29_12440</name>
</gene>
<evidence type="ECO:0000256" key="1">
    <source>
        <dbReference type="SAM" id="SignalP"/>
    </source>
</evidence>
<dbReference type="EMBL" id="JABAIL010000003">
    <property type="protein sequence ID" value="NLR92025.1"/>
    <property type="molecule type" value="Genomic_DNA"/>
</dbReference>
<evidence type="ECO:0000313" key="2">
    <source>
        <dbReference type="EMBL" id="NLR92025.1"/>
    </source>
</evidence>
<evidence type="ECO:0000313" key="3">
    <source>
        <dbReference type="Proteomes" id="UP000585050"/>
    </source>
</evidence>
<organism evidence="2 3">
    <name type="scientific">Flammeovirga agarivorans</name>
    <dbReference type="NCBI Taxonomy" id="2726742"/>
    <lineage>
        <taxon>Bacteria</taxon>
        <taxon>Pseudomonadati</taxon>
        <taxon>Bacteroidota</taxon>
        <taxon>Cytophagia</taxon>
        <taxon>Cytophagales</taxon>
        <taxon>Flammeovirgaceae</taxon>
        <taxon>Flammeovirga</taxon>
    </lineage>
</organism>
<dbReference type="RefSeq" id="WP_168882731.1">
    <property type="nucleotide sequence ID" value="NZ_JABAIL010000003.1"/>
</dbReference>